<feature type="non-terminal residue" evidence="2">
    <location>
        <position position="1"/>
    </location>
</feature>
<protein>
    <submittedName>
        <fullName evidence="2">Uncharacterized protein</fullName>
    </submittedName>
</protein>
<feature type="transmembrane region" description="Helical" evidence="1">
    <location>
        <begin position="79"/>
        <end position="99"/>
    </location>
</feature>
<accession>A0ABV0P9Q9</accession>
<keyword evidence="3" id="KW-1185">Reference proteome</keyword>
<dbReference type="EMBL" id="JAHRIO010066479">
    <property type="protein sequence ID" value="MEQ2180174.1"/>
    <property type="molecule type" value="Genomic_DNA"/>
</dbReference>
<comment type="caution">
    <text evidence="2">The sequence shown here is derived from an EMBL/GenBank/DDBJ whole genome shotgun (WGS) entry which is preliminary data.</text>
</comment>
<evidence type="ECO:0000313" key="2">
    <source>
        <dbReference type="EMBL" id="MEQ2180174.1"/>
    </source>
</evidence>
<feature type="transmembrane region" description="Helical" evidence="1">
    <location>
        <begin position="16"/>
        <end position="35"/>
    </location>
</feature>
<keyword evidence="1" id="KW-0812">Transmembrane</keyword>
<sequence length="190" mass="22267">YLLIVWPFWYRFSKKLMVSASVSAVSWTLSIYIGFNNKSWLGALLALPLPLPLFISFLVRIFKAPSTSHNVPSDDKRQIVEVLTVVVCTYILTFLPQIFKELWWSRWWWWDIDLNTYINLINVSCTLIQINPLTDLLLYIFIKKWVFDKLLAFLCCCRNTKDVQQQTNSITTTTCTWSASQRQTEAENNP</sequence>
<gene>
    <name evidence="2" type="ORF">GOODEAATRI_032955</name>
</gene>
<feature type="transmembrane region" description="Helical" evidence="1">
    <location>
        <begin position="41"/>
        <end position="59"/>
    </location>
</feature>
<dbReference type="Gene3D" id="1.20.1070.10">
    <property type="entry name" value="Rhodopsin 7-helix transmembrane proteins"/>
    <property type="match status" value="1"/>
</dbReference>
<dbReference type="Proteomes" id="UP001476798">
    <property type="component" value="Unassembled WGS sequence"/>
</dbReference>
<name>A0ABV0P9Q9_9TELE</name>
<keyword evidence="1" id="KW-1133">Transmembrane helix</keyword>
<organism evidence="2 3">
    <name type="scientific">Goodea atripinnis</name>
    <dbReference type="NCBI Taxonomy" id="208336"/>
    <lineage>
        <taxon>Eukaryota</taxon>
        <taxon>Metazoa</taxon>
        <taxon>Chordata</taxon>
        <taxon>Craniata</taxon>
        <taxon>Vertebrata</taxon>
        <taxon>Euteleostomi</taxon>
        <taxon>Actinopterygii</taxon>
        <taxon>Neopterygii</taxon>
        <taxon>Teleostei</taxon>
        <taxon>Neoteleostei</taxon>
        <taxon>Acanthomorphata</taxon>
        <taxon>Ovalentaria</taxon>
        <taxon>Atherinomorphae</taxon>
        <taxon>Cyprinodontiformes</taxon>
        <taxon>Goodeidae</taxon>
        <taxon>Goodea</taxon>
    </lineage>
</organism>
<dbReference type="SUPFAM" id="SSF81321">
    <property type="entry name" value="Family A G protein-coupled receptor-like"/>
    <property type="match status" value="1"/>
</dbReference>
<evidence type="ECO:0000313" key="3">
    <source>
        <dbReference type="Proteomes" id="UP001476798"/>
    </source>
</evidence>
<proteinExistence type="predicted"/>
<reference evidence="2 3" key="1">
    <citation type="submission" date="2021-06" db="EMBL/GenBank/DDBJ databases">
        <authorList>
            <person name="Palmer J.M."/>
        </authorList>
    </citation>
    <scope>NUCLEOTIDE SEQUENCE [LARGE SCALE GENOMIC DNA]</scope>
    <source>
        <strain evidence="2 3">GA_2019</strain>
        <tissue evidence="2">Muscle</tissue>
    </source>
</reference>
<keyword evidence="1" id="KW-0472">Membrane</keyword>
<feature type="transmembrane region" description="Helical" evidence="1">
    <location>
        <begin position="119"/>
        <end position="142"/>
    </location>
</feature>
<evidence type="ECO:0000256" key="1">
    <source>
        <dbReference type="SAM" id="Phobius"/>
    </source>
</evidence>